<keyword evidence="2" id="KW-1185">Reference proteome</keyword>
<accession>A0ABN3YRJ2</accession>
<evidence type="ECO:0000313" key="1">
    <source>
        <dbReference type="EMBL" id="ACX73990.1"/>
    </source>
</evidence>
<reference evidence="1" key="1">
    <citation type="submission" date="2009-10" db="EMBL/GenBank/DDBJ databases">
        <title>Complete sequence of Fibrobacter succinogenes subsp. succinogenes S85.</title>
        <authorList>
            <consortium name="US DOE Joint Genome Institute"/>
            <person name="Lucas S."/>
            <person name="Copeland A."/>
            <person name="Lapidus A."/>
            <person name="Glavina del Rio T."/>
            <person name="Tice H."/>
            <person name="Bruce D."/>
            <person name="Goodwin L."/>
            <person name="Pitluck S."/>
            <person name="Chertkov O."/>
            <person name="Detter J.C."/>
            <person name="Han C."/>
            <person name="Tapia R."/>
            <person name="Larimer F."/>
            <person name="Land M."/>
            <person name="Hauser L."/>
            <person name="Kyrpides N."/>
            <person name="Mikhailova N."/>
            <person name="Weimer P.J."/>
            <person name="Stevenson D.M."/>
            <person name="Boyum J."/>
            <person name="Brumm P.I."/>
            <person name="Mead D."/>
        </authorList>
    </citation>
    <scope>NUCLEOTIDE SEQUENCE [LARGE SCALE GENOMIC DNA]</scope>
    <source>
        <strain evidence="1">S85</strain>
    </source>
</reference>
<sequence>MNWSIVFFVIMMLLLLRILRLRIRANSTRSESFKRLPPKDQLAVLKECLLNNPSEANLKNLAEFSERTSIKIDVESYRPFLKSQLEIFGRKDAIAEDNELYAKECEWMDKITPIEFEEAESFRQANETQKYIERTLEGIARLYSDEAILETLAKIAPDYPHASELTESYKQLMQARDESGADDKSLEALRKQKNAWEEDLLNVKLVDSRKLAEPSPLRS</sequence>
<dbReference type="Proteomes" id="UP000001497">
    <property type="component" value="Chromosome"/>
</dbReference>
<proteinExistence type="predicted"/>
<evidence type="ECO:0000313" key="2">
    <source>
        <dbReference type="Proteomes" id="UP000001497"/>
    </source>
</evidence>
<gene>
    <name evidence="1" type="ordered locus">Fisuc_0378</name>
</gene>
<dbReference type="RefSeq" id="WP_012820220.1">
    <property type="nucleotide sequence ID" value="NC_013410.1"/>
</dbReference>
<protein>
    <submittedName>
        <fullName evidence="1">Uncharacterized protein</fullName>
    </submittedName>
</protein>
<name>A0ABN3YRJ2_FIBSS</name>
<organism evidence="1 2">
    <name type="scientific">Fibrobacter succinogenes (strain ATCC 19169 / S85)</name>
    <dbReference type="NCBI Taxonomy" id="59374"/>
    <lineage>
        <taxon>Bacteria</taxon>
        <taxon>Pseudomonadati</taxon>
        <taxon>Fibrobacterota</taxon>
        <taxon>Fibrobacteria</taxon>
        <taxon>Fibrobacterales</taxon>
        <taxon>Fibrobacteraceae</taxon>
        <taxon>Fibrobacter</taxon>
    </lineage>
</organism>
<dbReference type="EMBL" id="CP001792">
    <property type="protein sequence ID" value="ACX73990.1"/>
    <property type="molecule type" value="Genomic_DNA"/>
</dbReference>